<evidence type="ECO:0000256" key="5">
    <source>
        <dbReference type="ARBA" id="ARBA00022898"/>
    </source>
</evidence>
<keyword evidence="3" id="KW-0808">Transferase</keyword>
<dbReference type="PANTHER" id="PTHR11601:SF34">
    <property type="entry name" value="CYSTEINE DESULFURASE"/>
    <property type="match status" value="1"/>
</dbReference>
<dbReference type="InterPro" id="IPR016454">
    <property type="entry name" value="Cysteine_dSase"/>
</dbReference>
<evidence type="ECO:0000256" key="7">
    <source>
        <dbReference type="ARBA" id="ARBA00023014"/>
    </source>
</evidence>
<keyword evidence="7" id="KW-0411">Iron-sulfur</keyword>
<comment type="similarity">
    <text evidence="2">Belongs to the class-V pyridoxal-phosphate-dependent aminotransferase family. NifS/IscS subfamily.</text>
</comment>
<evidence type="ECO:0000256" key="4">
    <source>
        <dbReference type="ARBA" id="ARBA00022723"/>
    </source>
</evidence>
<dbReference type="Gene3D" id="3.40.640.10">
    <property type="entry name" value="Type I PLP-dependent aspartate aminotransferase-like (Major domain)"/>
    <property type="match status" value="1"/>
</dbReference>
<evidence type="ECO:0000256" key="9">
    <source>
        <dbReference type="SAM" id="MobiDB-lite"/>
    </source>
</evidence>
<keyword evidence="12" id="KW-1185">Reference proteome</keyword>
<dbReference type="Pfam" id="PF00266">
    <property type="entry name" value="Aminotran_5"/>
    <property type="match status" value="1"/>
</dbReference>
<keyword evidence="4" id="KW-0479">Metal-binding</keyword>
<evidence type="ECO:0000313" key="11">
    <source>
        <dbReference type="EMBL" id="GAB95703.1"/>
    </source>
</evidence>
<feature type="compositionally biased region" description="Basic and acidic residues" evidence="9">
    <location>
        <begin position="17"/>
        <end position="32"/>
    </location>
</feature>
<dbReference type="GO" id="GO:0046872">
    <property type="term" value="F:metal ion binding"/>
    <property type="evidence" value="ECO:0007669"/>
    <property type="project" value="UniProtKB-KW"/>
</dbReference>
<sequence>MSAELAQVGNPSSQHGSGRDARRRLEERREEMASALGARPSELLVTSGGTEADNLAVIGLFRARKRADATRVRLIVSALEHPAVRDVARTLVEREGAQLTWVQPDRDGIVTVEAMRAALAQDGGPQNVALAACMWVNNEIGTIQPVEQIAQLLAEHDIPLHVDAVQAAGRIPFDFAALGAATAAVSGHKLGGPTGVGLLLARRDAPLEAVSLGGGQERGIRSGTLAGGLVAGLSTALVLAVAEQGPEAQRLVALRDRLITGAQDLVPGTLVTGAWEPGDSTRRSPSNAHLLVPDSEGDSLLFLLDAAGIECSTGSACHAGVPQPSDVVLAMGYSEEQARGALRLSLGHTSTEADVEAFLAAFGQAVQRAQRAHRAARAG</sequence>
<comment type="cofactor">
    <cofactor evidence="1">
        <name>pyridoxal 5'-phosphate</name>
        <dbReference type="ChEBI" id="CHEBI:597326"/>
    </cofactor>
</comment>
<keyword evidence="6" id="KW-0408">Iron</keyword>
<dbReference type="STRING" id="1184609.KILIM_025_00400"/>
<accession>K6VHM1</accession>
<dbReference type="InterPro" id="IPR015421">
    <property type="entry name" value="PyrdxlP-dep_Trfase_major"/>
</dbReference>
<dbReference type="EMBL" id="BAHD01000025">
    <property type="protein sequence ID" value="GAB95703.1"/>
    <property type="molecule type" value="Genomic_DNA"/>
</dbReference>
<name>K6VHM1_9MICO</name>
<evidence type="ECO:0000256" key="1">
    <source>
        <dbReference type="ARBA" id="ARBA00001933"/>
    </source>
</evidence>
<evidence type="ECO:0000313" key="12">
    <source>
        <dbReference type="Proteomes" id="UP000008366"/>
    </source>
</evidence>
<dbReference type="eggNOG" id="COG1104">
    <property type="taxonomic scope" value="Bacteria"/>
</dbReference>
<dbReference type="PANTHER" id="PTHR11601">
    <property type="entry name" value="CYSTEINE DESULFURYLASE FAMILY MEMBER"/>
    <property type="match status" value="1"/>
</dbReference>
<dbReference type="InterPro" id="IPR000192">
    <property type="entry name" value="Aminotrans_V_dom"/>
</dbReference>
<comment type="caution">
    <text evidence="11">The sequence shown here is derived from an EMBL/GenBank/DDBJ whole genome shotgun (WGS) entry which is preliminary data.</text>
</comment>
<dbReference type="FunFam" id="3.40.640.10:FF:000084">
    <property type="entry name" value="IscS-like cysteine desulfurase"/>
    <property type="match status" value="1"/>
</dbReference>
<dbReference type="SUPFAM" id="SSF53383">
    <property type="entry name" value="PLP-dependent transferases"/>
    <property type="match status" value="1"/>
</dbReference>
<reference evidence="11 12" key="1">
    <citation type="submission" date="2012-08" db="EMBL/GenBank/DDBJ databases">
        <title>Whole genome shotgun sequence of Kineosphaera limosa NBRC 100340.</title>
        <authorList>
            <person name="Yoshida I."/>
            <person name="Isaki S."/>
            <person name="Hosoyama A."/>
            <person name="Tsuchikane K."/>
            <person name="Katsumata H."/>
            <person name="Ando Y."/>
            <person name="Ohji S."/>
            <person name="Hamada M."/>
            <person name="Tamura T."/>
            <person name="Yamazoe A."/>
            <person name="Yamazaki S."/>
            <person name="Fujita N."/>
        </authorList>
    </citation>
    <scope>NUCLEOTIDE SEQUENCE [LARGE SCALE GENOMIC DNA]</scope>
    <source>
        <strain evidence="11 12">NBRC 100340</strain>
    </source>
</reference>
<proteinExistence type="inferred from homology"/>
<dbReference type="InterPro" id="IPR015422">
    <property type="entry name" value="PyrdxlP-dep_Trfase_small"/>
</dbReference>
<comment type="catalytic activity">
    <reaction evidence="8">
        <text>(sulfur carrier)-H + L-cysteine = (sulfur carrier)-SH + L-alanine</text>
        <dbReference type="Rhea" id="RHEA:43892"/>
        <dbReference type="Rhea" id="RHEA-COMP:14737"/>
        <dbReference type="Rhea" id="RHEA-COMP:14739"/>
        <dbReference type="ChEBI" id="CHEBI:29917"/>
        <dbReference type="ChEBI" id="CHEBI:35235"/>
        <dbReference type="ChEBI" id="CHEBI:57972"/>
        <dbReference type="ChEBI" id="CHEBI:64428"/>
        <dbReference type="EC" id="2.8.1.7"/>
    </reaction>
</comment>
<feature type="region of interest" description="Disordered" evidence="9">
    <location>
        <begin position="1"/>
        <end position="34"/>
    </location>
</feature>
<feature type="domain" description="Aminotransferase class V" evidence="10">
    <location>
        <begin position="9"/>
        <end position="358"/>
    </location>
</feature>
<dbReference type="AlphaFoldDB" id="K6VHM1"/>
<protein>
    <submittedName>
        <fullName evidence="11">Cysteine desulfurase</fullName>
    </submittedName>
</protein>
<keyword evidence="5" id="KW-0663">Pyridoxal phosphate</keyword>
<evidence type="ECO:0000256" key="6">
    <source>
        <dbReference type="ARBA" id="ARBA00023004"/>
    </source>
</evidence>
<dbReference type="Gene3D" id="1.10.260.50">
    <property type="match status" value="1"/>
</dbReference>
<evidence type="ECO:0000256" key="2">
    <source>
        <dbReference type="ARBA" id="ARBA00006490"/>
    </source>
</evidence>
<dbReference type="InterPro" id="IPR015424">
    <property type="entry name" value="PyrdxlP-dep_Trfase"/>
</dbReference>
<dbReference type="GO" id="GO:0031071">
    <property type="term" value="F:cysteine desulfurase activity"/>
    <property type="evidence" value="ECO:0007669"/>
    <property type="project" value="UniProtKB-EC"/>
</dbReference>
<dbReference type="PIRSF" id="PIRSF005572">
    <property type="entry name" value="NifS"/>
    <property type="match status" value="1"/>
</dbReference>
<dbReference type="GO" id="GO:0051536">
    <property type="term" value="F:iron-sulfur cluster binding"/>
    <property type="evidence" value="ECO:0007669"/>
    <property type="project" value="UniProtKB-KW"/>
</dbReference>
<evidence type="ECO:0000256" key="3">
    <source>
        <dbReference type="ARBA" id="ARBA00022679"/>
    </source>
</evidence>
<evidence type="ECO:0000259" key="10">
    <source>
        <dbReference type="Pfam" id="PF00266"/>
    </source>
</evidence>
<dbReference type="Proteomes" id="UP000008366">
    <property type="component" value="Unassembled WGS sequence"/>
</dbReference>
<evidence type="ECO:0000256" key="8">
    <source>
        <dbReference type="ARBA" id="ARBA00050776"/>
    </source>
</evidence>
<gene>
    <name evidence="11" type="primary">iscS</name>
    <name evidence="11" type="ORF">KILIM_025_00400</name>
</gene>
<dbReference type="Gene3D" id="3.90.1150.10">
    <property type="entry name" value="Aspartate Aminotransferase, domain 1"/>
    <property type="match status" value="1"/>
</dbReference>
<organism evidence="11 12">
    <name type="scientific">Kineosphaera limosa NBRC 100340</name>
    <dbReference type="NCBI Taxonomy" id="1184609"/>
    <lineage>
        <taxon>Bacteria</taxon>
        <taxon>Bacillati</taxon>
        <taxon>Actinomycetota</taxon>
        <taxon>Actinomycetes</taxon>
        <taxon>Micrococcales</taxon>
        <taxon>Dermatophilaceae</taxon>
        <taxon>Kineosphaera</taxon>
    </lineage>
</organism>